<evidence type="ECO:0000313" key="4">
    <source>
        <dbReference type="Proteomes" id="UP000246278"/>
    </source>
</evidence>
<accession>A0A317T7C2</accession>
<name>A0A317T7C2_9CHLB</name>
<dbReference type="EMBL" id="PDNZ01000002">
    <property type="protein sequence ID" value="PWW82593.1"/>
    <property type="molecule type" value="Genomic_DNA"/>
</dbReference>
<dbReference type="PROSITE" id="PS50164">
    <property type="entry name" value="GIY_YIG"/>
    <property type="match status" value="1"/>
</dbReference>
<reference evidence="4" key="1">
    <citation type="submission" date="2017-10" db="EMBL/GenBank/DDBJ databases">
        <authorList>
            <person name="Gaisin V.A."/>
            <person name="Rysina M.S."/>
            <person name="Grouzdev D.S."/>
        </authorList>
    </citation>
    <scope>NUCLEOTIDE SEQUENCE [LARGE SCALE GENOMIC DNA]</scope>
    <source>
        <strain evidence="4">V1</strain>
    </source>
</reference>
<gene>
    <name evidence="3" type="ORF">CR164_02225</name>
</gene>
<dbReference type="SUPFAM" id="SSF82771">
    <property type="entry name" value="GIY-YIG endonuclease"/>
    <property type="match status" value="1"/>
</dbReference>
<organism evidence="3 4">
    <name type="scientific">Prosthecochloris marina</name>
    <dbReference type="NCBI Taxonomy" id="2017681"/>
    <lineage>
        <taxon>Bacteria</taxon>
        <taxon>Pseudomonadati</taxon>
        <taxon>Chlorobiota</taxon>
        <taxon>Chlorobiia</taxon>
        <taxon>Chlorobiales</taxon>
        <taxon>Chlorobiaceae</taxon>
        <taxon>Prosthecochloris</taxon>
    </lineage>
</organism>
<comment type="caution">
    <text evidence="3">The sequence shown here is derived from an EMBL/GenBank/DDBJ whole genome shotgun (WGS) entry which is preliminary data.</text>
</comment>
<dbReference type="CDD" id="cd10448">
    <property type="entry name" value="GIY-YIG_unchar_3"/>
    <property type="match status" value="1"/>
</dbReference>
<feature type="domain" description="GIY-YIG" evidence="2">
    <location>
        <begin position="5"/>
        <end position="81"/>
    </location>
</feature>
<sequence length="100" mass="11852">MSSSEFYYVYILANRAYGTVYVGMTNDILRRVHEHKSGLVEGFTKKYGVHSLVYYETFKDPYNAISREKTLKKWKREWKVALIEKDNPEWIDLYDSLSGL</sequence>
<evidence type="ECO:0000259" key="2">
    <source>
        <dbReference type="PROSITE" id="PS50164"/>
    </source>
</evidence>
<comment type="similarity">
    <text evidence="1">Belongs to the UPF0213 family.</text>
</comment>
<dbReference type="InterPro" id="IPR035901">
    <property type="entry name" value="GIY-YIG_endonuc_sf"/>
</dbReference>
<dbReference type="InterPro" id="IPR050190">
    <property type="entry name" value="UPF0213_domain"/>
</dbReference>
<dbReference type="RefSeq" id="WP_110022309.1">
    <property type="nucleotide sequence ID" value="NZ_PDNZ01000002.1"/>
</dbReference>
<evidence type="ECO:0000313" key="3">
    <source>
        <dbReference type="EMBL" id="PWW82593.1"/>
    </source>
</evidence>
<dbReference type="Proteomes" id="UP000246278">
    <property type="component" value="Unassembled WGS sequence"/>
</dbReference>
<dbReference type="PANTHER" id="PTHR34477:SF5">
    <property type="entry name" value="BSL5627 PROTEIN"/>
    <property type="match status" value="1"/>
</dbReference>
<dbReference type="PANTHER" id="PTHR34477">
    <property type="entry name" value="UPF0213 PROTEIN YHBQ"/>
    <property type="match status" value="1"/>
</dbReference>
<dbReference type="Pfam" id="PF01541">
    <property type="entry name" value="GIY-YIG"/>
    <property type="match status" value="1"/>
</dbReference>
<dbReference type="OrthoDB" id="9807770at2"/>
<dbReference type="InterPro" id="IPR000305">
    <property type="entry name" value="GIY-YIG_endonuc"/>
</dbReference>
<protein>
    <submittedName>
        <fullName evidence="3">GIY-YIG nuclease</fullName>
    </submittedName>
</protein>
<dbReference type="AlphaFoldDB" id="A0A317T7C2"/>
<proteinExistence type="inferred from homology"/>
<dbReference type="Gene3D" id="3.40.1440.10">
    <property type="entry name" value="GIY-YIG endonuclease"/>
    <property type="match status" value="1"/>
</dbReference>
<keyword evidence="4" id="KW-1185">Reference proteome</keyword>
<evidence type="ECO:0000256" key="1">
    <source>
        <dbReference type="ARBA" id="ARBA00007435"/>
    </source>
</evidence>